<keyword evidence="2" id="KW-0472">Membrane</keyword>
<dbReference type="AlphaFoldDB" id="A0A6S6P7C3"/>
<keyword evidence="2" id="KW-0812">Transmembrane</keyword>
<protein>
    <submittedName>
        <fullName evidence="4">Uncharacterized protein</fullName>
    </submittedName>
</protein>
<feature type="compositionally biased region" description="Acidic residues" evidence="1">
    <location>
        <begin position="59"/>
        <end position="78"/>
    </location>
</feature>
<feature type="region of interest" description="Disordered" evidence="1">
    <location>
        <begin position="20"/>
        <end position="155"/>
    </location>
</feature>
<feature type="region of interest" description="Disordered" evidence="1">
    <location>
        <begin position="196"/>
        <end position="232"/>
    </location>
</feature>
<evidence type="ECO:0000313" key="5">
    <source>
        <dbReference type="Proteomes" id="UP000515734"/>
    </source>
</evidence>
<reference evidence="4 5" key="1">
    <citation type="submission" date="2020-07" db="EMBL/GenBank/DDBJ databases">
        <title>Complete genome sequence of Mycolicibacterium litorale like strain isolated from cardiac implantable electronic device infection.</title>
        <authorList>
            <person name="Fukano H."/>
            <person name="Miyama H."/>
            <person name="Hoshino Y."/>
        </authorList>
    </citation>
    <scope>NUCLEOTIDE SEQUENCE [LARGE SCALE GENOMIC DNA]</scope>
    <source>
        <strain evidence="4 5">NIIDNTM18</strain>
    </source>
</reference>
<evidence type="ECO:0000313" key="4">
    <source>
        <dbReference type="EMBL" id="BCI55803.1"/>
    </source>
</evidence>
<feature type="signal peptide" evidence="3">
    <location>
        <begin position="1"/>
        <end position="26"/>
    </location>
</feature>
<keyword evidence="3" id="KW-0732">Signal</keyword>
<dbReference type="Proteomes" id="UP000515734">
    <property type="component" value="Chromosome"/>
</dbReference>
<organism evidence="4 5">
    <name type="scientific">Mycolicibacterium litorale</name>
    <dbReference type="NCBI Taxonomy" id="758802"/>
    <lineage>
        <taxon>Bacteria</taxon>
        <taxon>Bacillati</taxon>
        <taxon>Actinomycetota</taxon>
        <taxon>Actinomycetes</taxon>
        <taxon>Mycobacteriales</taxon>
        <taxon>Mycobacteriaceae</taxon>
        <taxon>Mycolicibacterium</taxon>
    </lineage>
</organism>
<feature type="compositionally biased region" description="Low complexity" evidence="1">
    <location>
        <begin position="89"/>
        <end position="130"/>
    </location>
</feature>
<proteinExistence type="predicted"/>
<dbReference type="EMBL" id="AP023287">
    <property type="protein sequence ID" value="BCI55803.1"/>
    <property type="molecule type" value="Genomic_DNA"/>
</dbReference>
<keyword evidence="2" id="KW-1133">Transmembrane helix</keyword>
<evidence type="ECO:0000256" key="1">
    <source>
        <dbReference type="SAM" id="MobiDB-lite"/>
    </source>
</evidence>
<gene>
    <name evidence="4" type="ORF">NIIDNTM18_50810</name>
</gene>
<name>A0A6S6P7C3_9MYCO</name>
<feature type="chain" id="PRO_5027580546" evidence="3">
    <location>
        <begin position="27"/>
        <end position="300"/>
    </location>
</feature>
<accession>A0A6S6P7C3</accession>
<sequence>MRVAASACLVAAGLSLTGLGGAMALADPPDGGPGSTDSEPAAGQEHSAPATDDAKDQELQADPEADDGENAEPGEPDDPAVSAQQPVDTSVKPPTTPTASPSTTPSTPCPTSTTEPSSSLTSTTEPTPGDDIGGDDDVPGGFPPKLDEPGPVTPSVVDAAPGLPVVAPMAPVAVPVIVVPPVGLPAVVGVGVGSPASAGGGAAPRAAGPEAPPRSGPAQEPIRSRPEVPAPVREPAAVPANFRIGYGEYLRTAGVGQIAAVAVPGTAGILMLTGLGSLVGYRQAKAGRAVRTESIARFMN</sequence>
<evidence type="ECO:0000256" key="2">
    <source>
        <dbReference type="SAM" id="Phobius"/>
    </source>
</evidence>
<feature type="compositionally biased region" description="Low complexity" evidence="1">
    <location>
        <begin position="196"/>
        <end position="209"/>
    </location>
</feature>
<feature type="transmembrane region" description="Helical" evidence="2">
    <location>
        <begin position="258"/>
        <end position="281"/>
    </location>
</feature>
<evidence type="ECO:0000256" key="3">
    <source>
        <dbReference type="SAM" id="SignalP"/>
    </source>
</evidence>